<feature type="region of interest" description="Disordered" evidence="1">
    <location>
        <begin position="64"/>
        <end position="99"/>
    </location>
</feature>
<keyword evidence="2" id="KW-0812">Transmembrane</keyword>
<feature type="non-terminal residue" evidence="3">
    <location>
        <position position="208"/>
    </location>
</feature>
<reference evidence="3 4" key="1">
    <citation type="journal article" date="2015" name="Nature">
        <title>rRNA introns, odd ribosomes, and small enigmatic genomes across a large radiation of phyla.</title>
        <authorList>
            <person name="Brown C.T."/>
            <person name="Hug L.A."/>
            <person name="Thomas B.C."/>
            <person name="Sharon I."/>
            <person name="Castelle C.J."/>
            <person name="Singh A."/>
            <person name="Wilkins M.J."/>
            <person name="Williams K.H."/>
            <person name="Banfield J.F."/>
        </authorList>
    </citation>
    <scope>NUCLEOTIDE SEQUENCE [LARGE SCALE GENOMIC DNA]</scope>
</reference>
<protein>
    <submittedName>
        <fullName evidence="3">Uncharacterized protein</fullName>
    </submittedName>
</protein>
<feature type="compositionally biased region" description="Basic and acidic residues" evidence="1">
    <location>
        <begin position="164"/>
        <end position="180"/>
    </location>
</feature>
<keyword evidence="2" id="KW-0472">Membrane</keyword>
<keyword evidence="2" id="KW-1133">Transmembrane helix</keyword>
<evidence type="ECO:0000313" key="3">
    <source>
        <dbReference type="EMBL" id="KKW31368.1"/>
    </source>
</evidence>
<proteinExistence type="predicted"/>
<dbReference type="EMBL" id="LCRH01000059">
    <property type="protein sequence ID" value="KKW31368.1"/>
    <property type="molecule type" value="Genomic_DNA"/>
</dbReference>
<feature type="compositionally biased region" description="Low complexity" evidence="1">
    <location>
        <begin position="85"/>
        <end position="97"/>
    </location>
</feature>
<feature type="region of interest" description="Disordered" evidence="1">
    <location>
        <begin position="129"/>
        <end position="208"/>
    </location>
</feature>
<gene>
    <name evidence="3" type="ORF">UY76_C0059G0001</name>
</gene>
<sequence>MSIITVSMLLLTLVTINILLVLNVVTDRAITLVEDRIEVSVYFYDYTEETTVWAAVKVPRSRAVPASSPARSGTVTSSLRMKPLATAPPVGTPAPARVTEKASSSSSVCWYRPRAYRWRWRLRGRRRPSWRYPSSARSKSNRPRRGNAPARATSGRQLEEAVEPEDHTYGDEREADEQRARQRLRLGGLVEPQSGDHESGSRRTSRGS</sequence>
<organism evidence="3 4">
    <name type="scientific">Candidatus Uhrbacteria bacterium GW2011_GWA2_52_8d</name>
    <dbReference type="NCBI Taxonomy" id="1618979"/>
    <lineage>
        <taxon>Bacteria</taxon>
        <taxon>Candidatus Uhriibacteriota</taxon>
    </lineage>
</organism>
<evidence type="ECO:0000256" key="2">
    <source>
        <dbReference type="SAM" id="Phobius"/>
    </source>
</evidence>
<evidence type="ECO:0000256" key="1">
    <source>
        <dbReference type="SAM" id="MobiDB-lite"/>
    </source>
</evidence>
<accession>A0A0G1XJH1</accession>
<comment type="caution">
    <text evidence="3">The sequence shown here is derived from an EMBL/GenBank/DDBJ whole genome shotgun (WGS) entry which is preliminary data.</text>
</comment>
<dbReference type="Proteomes" id="UP000034054">
    <property type="component" value="Unassembled WGS sequence"/>
</dbReference>
<dbReference type="AlphaFoldDB" id="A0A0G1XJH1"/>
<evidence type="ECO:0000313" key="4">
    <source>
        <dbReference type="Proteomes" id="UP000034054"/>
    </source>
</evidence>
<name>A0A0G1XJH1_9BACT</name>
<feature type="transmembrane region" description="Helical" evidence="2">
    <location>
        <begin position="6"/>
        <end position="26"/>
    </location>
</feature>